<dbReference type="Proteomes" id="UP001600943">
    <property type="component" value="Unassembled WGS sequence"/>
</dbReference>
<protein>
    <recommendedName>
        <fullName evidence="3">Rpn family recombination-promoting nuclease/putative transposase</fullName>
    </recommendedName>
</protein>
<organism evidence="1 2">
    <name type="scientific">Blautia hominis</name>
    <dbReference type="NCBI Taxonomy" id="2025493"/>
    <lineage>
        <taxon>Bacteria</taxon>
        <taxon>Bacillati</taxon>
        <taxon>Bacillota</taxon>
        <taxon>Clostridia</taxon>
        <taxon>Lachnospirales</taxon>
        <taxon>Lachnospiraceae</taxon>
        <taxon>Blautia</taxon>
    </lineage>
</organism>
<keyword evidence="2" id="KW-1185">Reference proteome</keyword>
<accession>A0ABQ0BJJ9</accession>
<reference evidence="1 2" key="1">
    <citation type="submission" date="2024-04" db="EMBL/GenBank/DDBJ databases">
        <title>Defined microbial consortia suppress multidrug-resistant proinflammatory Enterobacteriaceae via ecological control.</title>
        <authorList>
            <person name="Furuichi M."/>
            <person name="Kawaguchi T."/>
            <person name="Pust M."/>
            <person name="Yasuma K."/>
            <person name="Plichta D."/>
            <person name="Hasegawa N."/>
            <person name="Ohya T."/>
            <person name="Bhattarai S."/>
            <person name="Sasajima S."/>
            <person name="Aoto Y."/>
            <person name="Tuganbaev T."/>
            <person name="Yaginuma M."/>
            <person name="Ueda M."/>
            <person name="Okahashi N."/>
            <person name="Amafuji K."/>
            <person name="Kiridooshi Y."/>
            <person name="Sugita K."/>
            <person name="Strazar M."/>
            <person name="Skelly A."/>
            <person name="Suda W."/>
            <person name="Hattori M."/>
            <person name="Nakamoto N."/>
            <person name="Caballero S."/>
            <person name="Norman J."/>
            <person name="Olle B."/>
            <person name="Tanoue T."/>
            <person name="Arita M."/>
            <person name="Bucci V."/>
            <person name="Atarashi K."/>
            <person name="Xavier R."/>
            <person name="Honda K."/>
        </authorList>
    </citation>
    <scope>NUCLEOTIDE SEQUENCE [LARGE SCALE GENOMIC DNA]</scope>
    <source>
        <strain evidence="2">k04-0078-D8-1</strain>
    </source>
</reference>
<dbReference type="EMBL" id="BAABYW010000002">
    <property type="protein sequence ID" value="GAA6411635.1"/>
    <property type="molecule type" value="Genomic_DNA"/>
</dbReference>
<name>A0ABQ0BJJ9_9FIRM</name>
<evidence type="ECO:0000313" key="1">
    <source>
        <dbReference type="EMBL" id="GAA6411635.1"/>
    </source>
</evidence>
<evidence type="ECO:0008006" key="3">
    <source>
        <dbReference type="Google" id="ProtNLM"/>
    </source>
</evidence>
<sequence>MSDIAYQNKDITLKYFADTLIDKSLAVYGLPHIRIKDCRPTNLPAIEANELRLDNLFILEDGSLALIDYESTFTIKDVVKYVNYIARILKRFIRQERIRNTDEHRAKLPILHLIIIFSADIGEVDPDIMDVGCMQLKIEPAYLLGIETEEVFRKIQDKIKNKEALGDDELLELIILPLTVKGREEKQALAEKTVELAGGIQNEEQRIQALSGILTFADKIIDKEYAKRIKEAIGMNKVAQLFYDEGIEMGLAKGKADLIRCIRKKIKKGYAAIEIAEVLEIDVLHVKQIAVLMQNYPEDTDVEIAARLLRGEKQEQAVR</sequence>
<comment type="caution">
    <text evidence="1">The sequence shown here is derived from an EMBL/GenBank/DDBJ whole genome shotgun (WGS) entry which is preliminary data.</text>
</comment>
<dbReference type="RefSeq" id="WP_104803378.1">
    <property type="nucleotide sequence ID" value="NZ_BAABYW010000002.1"/>
</dbReference>
<proteinExistence type="predicted"/>
<evidence type="ECO:0000313" key="2">
    <source>
        <dbReference type="Proteomes" id="UP001600943"/>
    </source>
</evidence>
<gene>
    <name evidence="1" type="ORF">K040078D81_57520</name>
</gene>